<proteinExistence type="predicted"/>
<evidence type="ECO:0000313" key="2">
    <source>
        <dbReference type="WBParaSite" id="ACRNAN_scaffold10035.g14168.t1"/>
    </source>
</evidence>
<sequence>MEFTLNEQIRLANYSHLCEQLKLDHRANIDLEELEPQSGLGIFKVTVQVQPGGGRFWGYFQVKHDKNEKVSYKLISESMPRLNSY</sequence>
<protein>
    <submittedName>
        <fullName evidence="2">Uncharacterized protein</fullName>
    </submittedName>
</protein>
<dbReference type="AlphaFoldDB" id="A0A914CEZ8"/>
<organism evidence="1 2">
    <name type="scientific">Acrobeloides nanus</name>
    <dbReference type="NCBI Taxonomy" id="290746"/>
    <lineage>
        <taxon>Eukaryota</taxon>
        <taxon>Metazoa</taxon>
        <taxon>Ecdysozoa</taxon>
        <taxon>Nematoda</taxon>
        <taxon>Chromadorea</taxon>
        <taxon>Rhabditida</taxon>
        <taxon>Tylenchina</taxon>
        <taxon>Cephalobomorpha</taxon>
        <taxon>Cephaloboidea</taxon>
        <taxon>Cephalobidae</taxon>
        <taxon>Acrobeloides</taxon>
    </lineage>
</organism>
<keyword evidence="1" id="KW-1185">Reference proteome</keyword>
<reference evidence="2" key="1">
    <citation type="submission" date="2022-11" db="UniProtKB">
        <authorList>
            <consortium name="WormBaseParasite"/>
        </authorList>
    </citation>
    <scope>IDENTIFICATION</scope>
</reference>
<accession>A0A914CEZ8</accession>
<dbReference type="WBParaSite" id="ACRNAN_scaffold10035.g14168.t1">
    <property type="protein sequence ID" value="ACRNAN_scaffold10035.g14168.t1"/>
    <property type="gene ID" value="ACRNAN_scaffold10035.g14168"/>
</dbReference>
<name>A0A914CEZ8_9BILA</name>
<evidence type="ECO:0000313" key="1">
    <source>
        <dbReference type="Proteomes" id="UP000887540"/>
    </source>
</evidence>
<dbReference type="Proteomes" id="UP000887540">
    <property type="component" value="Unplaced"/>
</dbReference>